<evidence type="ECO:0000313" key="1">
    <source>
        <dbReference type="EMBL" id="ACJ31503.1"/>
    </source>
</evidence>
<dbReference type="SUPFAM" id="SSF56601">
    <property type="entry name" value="beta-lactamase/transpeptidase-like"/>
    <property type="match status" value="1"/>
</dbReference>
<keyword evidence="2" id="KW-1185">Reference proteome</keyword>
<dbReference type="RefSeq" id="WP_020914833.1">
    <property type="nucleotide sequence ID" value="NC_011566.1"/>
</dbReference>
<dbReference type="STRING" id="225849.swp_4882"/>
<gene>
    <name evidence="1" type="ordered locus">swp_4882</name>
</gene>
<dbReference type="Gene3D" id="3.40.710.10">
    <property type="entry name" value="DD-peptidase/beta-lactamase superfamily"/>
    <property type="match status" value="1"/>
</dbReference>
<dbReference type="EMBL" id="CP000472">
    <property type="protein sequence ID" value="ACJ31503.1"/>
    <property type="molecule type" value="Genomic_DNA"/>
</dbReference>
<name>B8CV27_SHEPW</name>
<protein>
    <submittedName>
        <fullName evidence="1">Uncharacterized protein</fullName>
    </submittedName>
</protein>
<accession>B8CV27</accession>
<proteinExistence type="predicted"/>
<dbReference type="AlphaFoldDB" id="B8CV27"/>
<evidence type="ECO:0000313" key="2">
    <source>
        <dbReference type="Proteomes" id="UP000000753"/>
    </source>
</evidence>
<dbReference type="HOGENOM" id="CLU_1320168_0_0_6"/>
<dbReference type="InterPro" id="IPR012338">
    <property type="entry name" value="Beta-lactam/transpept-like"/>
</dbReference>
<dbReference type="eggNOG" id="COG1680">
    <property type="taxonomic scope" value="Bacteria"/>
</dbReference>
<organism evidence="1 2">
    <name type="scientific">Shewanella piezotolerans (strain WP3 / JCM 13877)</name>
    <dbReference type="NCBI Taxonomy" id="225849"/>
    <lineage>
        <taxon>Bacteria</taxon>
        <taxon>Pseudomonadati</taxon>
        <taxon>Pseudomonadota</taxon>
        <taxon>Gammaproteobacteria</taxon>
        <taxon>Alteromonadales</taxon>
        <taxon>Shewanellaceae</taxon>
        <taxon>Shewanella</taxon>
    </lineage>
</organism>
<sequence length="208" mass="22798">MYRTVRLDFAISLLLLIFIITAHSLAAIKKPIAVVGMSNHVYLMADHAGGAMASGGLNATTKDLARIGRMLLNDGKNYLEQQVVPTAFIDNLLQGNDTVRQAWSKGKEARLVNGWYKDQFRVLNINQHKILAMIGIHGQVLAMDKSTGVVIAMNGGYPMSETPRMAISLFYKVIPAIIEAAERKKQTQPIGAYIDQDTGDLIIVGESE</sequence>
<dbReference type="Proteomes" id="UP000000753">
    <property type="component" value="Chromosome"/>
</dbReference>
<dbReference type="KEGG" id="swp:swp_4882"/>
<reference evidence="1 2" key="1">
    <citation type="journal article" date="2008" name="PLoS ONE">
        <title>Environmental adaptation: genomic analysis of the piezotolerant and psychrotolerant deep-sea iron reducing bacterium Shewanella piezotolerans WP3.</title>
        <authorList>
            <person name="Wang F."/>
            <person name="Wang J."/>
            <person name="Jian H."/>
            <person name="Zhang B."/>
            <person name="Li S."/>
            <person name="Wang F."/>
            <person name="Zeng X."/>
            <person name="Gao L."/>
            <person name="Bartlett D.H."/>
            <person name="Yu J."/>
            <person name="Hu S."/>
            <person name="Xiao X."/>
        </authorList>
    </citation>
    <scope>NUCLEOTIDE SEQUENCE [LARGE SCALE GENOMIC DNA]</scope>
    <source>
        <strain evidence="2">WP3 / JCM 13877</strain>
    </source>
</reference>